<keyword evidence="1" id="KW-1133">Transmembrane helix</keyword>
<organism evidence="2 3">
    <name type="scientific">Botryobasidium botryosum (strain FD-172 SS1)</name>
    <dbReference type="NCBI Taxonomy" id="930990"/>
    <lineage>
        <taxon>Eukaryota</taxon>
        <taxon>Fungi</taxon>
        <taxon>Dikarya</taxon>
        <taxon>Basidiomycota</taxon>
        <taxon>Agaricomycotina</taxon>
        <taxon>Agaricomycetes</taxon>
        <taxon>Cantharellales</taxon>
        <taxon>Botryobasidiaceae</taxon>
        <taxon>Botryobasidium</taxon>
    </lineage>
</organism>
<reference evidence="3" key="1">
    <citation type="journal article" date="2014" name="Proc. Natl. Acad. Sci. U.S.A.">
        <title>Extensive sampling of basidiomycete genomes demonstrates inadequacy of the white-rot/brown-rot paradigm for wood decay fungi.</title>
        <authorList>
            <person name="Riley R."/>
            <person name="Salamov A.A."/>
            <person name="Brown D.W."/>
            <person name="Nagy L.G."/>
            <person name="Floudas D."/>
            <person name="Held B.W."/>
            <person name="Levasseur A."/>
            <person name="Lombard V."/>
            <person name="Morin E."/>
            <person name="Otillar R."/>
            <person name="Lindquist E.A."/>
            <person name="Sun H."/>
            <person name="LaButti K.M."/>
            <person name="Schmutz J."/>
            <person name="Jabbour D."/>
            <person name="Luo H."/>
            <person name="Baker S.E."/>
            <person name="Pisabarro A.G."/>
            <person name="Walton J.D."/>
            <person name="Blanchette R.A."/>
            <person name="Henrissat B."/>
            <person name="Martin F."/>
            <person name="Cullen D."/>
            <person name="Hibbett D.S."/>
            <person name="Grigoriev I.V."/>
        </authorList>
    </citation>
    <scope>NUCLEOTIDE SEQUENCE [LARGE SCALE GENOMIC DNA]</scope>
    <source>
        <strain evidence="3">FD-172 SS1</strain>
    </source>
</reference>
<keyword evidence="1" id="KW-0812">Transmembrane</keyword>
<keyword evidence="3" id="KW-1185">Reference proteome</keyword>
<evidence type="ECO:0000256" key="1">
    <source>
        <dbReference type="SAM" id="Phobius"/>
    </source>
</evidence>
<evidence type="ECO:0000313" key="3">
    <source>
        <dbReference type="Proteomes" id="UP000027195"/>
    </source>
</evidence>
<sequence>MHKGVWRNLASLCHFLEHGCVADPPRRDTRTLLQIIQARARSVYKGGTVCCRTSSSTRHSFDHSIISTMNFTKSIAFILLSAVSLAAAQIVGIALLSEETPGSETFCSTDCVKDGRFIGVSQAFFDDYGCGTNVALSYPADSTTPTTVDAPICFVCAGCSGVPNAGAGAPADERIGSTVVMGLFEPTNPEPITSKDNYISWHLLHPGEYLVLSQVAASYTNSHSGIPALLALTLHTVHHTLN</sequence>
<evidence type="ECO:0000313" key="2">
    <source>
        <dbReference type="EMBL" id="KDQ17409.1"/>
    </source>
</evidence>
<proteinExistence type="predicted"/>
<keyword evidence="1" id="KW-0472">Membrane</keyword>
<feature type="transmembrane region" description="Helical" evidence="1">
    <location>
        <begin position="75"/>
        <end position="96"/>
    </location>
</feature>
<accession>A0A067MPE3</accession>
<dbReference type="EMBL" id="KL198024">
    <property type="protein sequence ID" value="KDQ17409.1"/>
    <property type="molecule type" value="Genomic_DNA"/>
</dbReference>
<dbReference type="HOGENOM" id="CLU_1147026_0_0_1"/>
<gene>
    <name evidence="2" type="ORF">BOTBODRAFT_648927</name>
</gene>
<protein>
    <submittedName>
        <fullName evidence="2">Uncharacterized protein</fullName>
    </submittedName>
</protein>
<dbReference type="InParanoid" id="A0A067MPE3"/>
<name>A0A067MPE3_BOTB1</name>
<dbReference type="Proteomes" id="UP000027195">
    <property type="component" value="Unassembled WGS sequence"/>
</dbReference>
<dbReference type="AlphaFoldDB" id="A0A067MPE3"/>